<proteinExistence type="predicted"/>
<dbReference type="RefSeq" id="WP_058580681.1">
    <property type="nucleotide sequence ID" value="NZ_LOPU01000016.1"/>
</dbReference>
<feature type="region of interest" description="Disordered" evidence="1">
    <location>
        <begin position="1"/>
        <end position="22"/>
    </location>
</feature>
<dbReference type="Gene3D" id="3.40.50.150">
    <property type="entry name" value="Vaccinia Virus protein VP39"/>
    <property type="match status" value="1"/>
</dbReference>
<dbReference type="CDD" id="cd02440">
    <property type="entry name" value="AdoMet_MTases"/>
    <property type="match status" value="1"/>
</dbReference>
<gene>
    <name evidence="3" type="ORF">AUR64_06785</name>
</gene>
<dbReference type="GO" id="GO:0008757">
    <property type="term" value="F:S-adenosylmethionine-dependent methyltransferase activity"/>
    <property type="evidence" value="ECO:0007669"/>
    <property type="project" value="InterPro"/>
</dbReference>
<evidence type="ECO:0000256" key="1">
    <source>
        <dbReference type="SAM" id="MobiDB-lite"/>
    </source>
</evidence>
<dbReference type="PANTHER" id="PTHR43591">
    <property type="entry name" value="METHYLTRANSFERASE"/>
    <property type="match status" value="1"/>
</dbReference>
<name>A0A0W1RBI4_9EURY</name>
<dbReference type="AlphaFoldDB" id="A0A0W1RBI4"/>
<evidence type="ECO:0000259" key="2">
    <source>
        <dbReference type="Pfam" id="PF08241"/>
    </source>
</evidence>
<protein>
    <recommendedName>
        <fullName evidence="2">Methyltransferase type 11 domain-containing protein</fullName>
    </recommendedName>
</protein>
<dbReference type="STRING" id="1514971.AUR64_06785"/>
<organism evidence="3 4">
    <name type="scientific">Haloprofundus marisrubri</name>
    <dbReference type="NCBI Taxonomy" id="1514971"/>
    <lineage>
        <taxon>Archaea</taxon>
        <taxon>Methanobacteriati</taxon>
        <taxon>Methanobacteriota</taxon>
        <taxon>Stenosarchaea group</taxon>
        <taxon>Halobacteria</taxon>
        <taxon>Halobacteriales</taxon>
        <taxon>Haloferacaceae</taxon>
        <taxon>Haloprofundus</taxon>
    </lineage>
</organism>
<dbReference type="EMBL" id="LOPU01000016">
    <property type="protein sequence ID" value="KTG10883.1"/>
    <property type="molecule type" value="Genomic_DNA"/>
</dbReference>
<sequence length="267" mass="30106">MTEHETTETTGGPQGRLKSAASARWNDARSAEMWGQYADGVTQHDGRRAWERVIRDIVGDDSRRVLDVGTGAGFLAGLYAQLGHDVVGCDFSEPMLEQARERAERDGFDARFTTGDAEALPFDDASFDVVTNRVMIWSLPNPGIAVREWYRVLRPGGQVVLFGNHPEDPTRSLTERAVRRLYAASLRVRRGKSANSLDDDTQRTWYEAKTDLPFHHAPPSKIRSLFDAAGFVDTRIVDVAETFDQWRTLGPWRERVPWHVVVGRKPE</sequence>
<dbReference type="SUPFAM" id="SSF53335">
    <property type="entry name" value="S-adenosyl-L-methionine-dependent methyltransferases"/>
    <property type="match status" value="1"/>
</dbReference>
<dbReference type="InterPro" id="IPR029063">
    <property type="entry name" value="SAM-dependent_MTases_sf"/>
</dbReference>
<evidence type="ECO:0000313" key="3">
    <source>
        <dbReference type="EMBL" id="KTG10883.1"/>
    </source>
</evidence>
<reference evidence="3 4" key="1">
    <citation type="submission" date="2015-12" db="EMBL/GenBank/DDBJ databases">
        <title>Haloprofundus marisrubri gen. nov., sp. nov., an extremely halophilic archaeon isolated from the Discovery deep brine-seawater interface in the Red Sea.</title>
        <authorList>
            <person name="Zhang G."/>
            <person name="Stingl U."/>
            <person name="Rashid M."/>
        </authorList>
    </citation>
    <scope>NUCLEOTIDE SEQUENCE [LARGE SCALE GENOMIC DNA]</scope>
    <source>
        <strain evidence="3 4">SB9</strain>
    </source>
</reference>
<dbReference type="PANTHER" id="PTHR43591:SF24">
    <property type="entry name" value="2-METHOXY-6-POLYPRENYL-1,4-BENZOQUINOL METHYLASE, MITOCHONDRIAL"/>
    <property type="match status" value="1"/>
</dbReference>
<keyword evidence="4" id="KW-1185">Reference proteome</keyword>
<evidence type="ECO:0000313" key="4">
    <source>
        <dbReference type="Proteomes" id="UP000054387"/>
    </source>
</evidence>
<dbReference type="OrthoDB" id="287956at2157"/>
<dbReference type="Pfam" id="PF08241">
    <property type="entry name" value="Methyltransf_11"/>
    <property type="match status" value="1"/>
</dbReference>
<feature type="domain" description="Methyltransferase type 11" evidence="2">
    <location>
        <begin position="66"/>
        <end position="160"/>
    </location>
</feature>
<comment type="caution">
    <text evidence="3">The sequence shown here is derived from an EMBL/GenBank/DDBJ whole genome shotgun (WGS) entry which is preliminary data.</text>
</comment>
<dbReference type="InterPro" id="IPR013216">
    <property type="entry name" value="Methyltransf_11"/>
</dbReference>
<dbReference type="Proteomes" id="UP000054387">
    <property type="component" value="Unassembled WGS sequence"/>
</dbReference>
<accession>A0A0W1RBI4</accession>